<feature type="non-terminal residue" evidence="1">
    <location>
        <position position="234"/>
    </location>
</feature>
<reference evidence="1" key="1">
    <citation type="submission" date="2023-03" db="EMBL/GenBank/DDBJ databases">
        <authorList>
            <person name="Steffen K."/>
            <person name="Cardenas P."/>
        </authorList>
    </citation>
    <scope>NUCLEOTIDE SEQUENCE</scope>
</reference>
<dbReference type="EMBL" id="CASHTH010004028">
    <property type="protein sequence ID" value="CAI8052625.1"/>
    <property type="molecule type" value="Genomic_DNA"/>
</dbReference>
<keyword evidence="2" id="KW-1185">Reference proteome</keyword>
<gene>
    <name evidence="1" type="ORF">GBAR_LOCUS28781</name>
</gene>
<organism evidence="1 2">
    <name type="scientific">Geodia barretti</name>
    <name type="common">Barrett's horny sponge</name>
    <dbReference type="NCBI Taxonomy" id="519541"/>
    <lineage>
        <taxon>Eukaryota</taxon>
        <taxon>Metazoa</taxon>
        <taxon>Porifera</taxon>
        <taxon>Demospongiae</taxon>
        <taxon>Heteroscleromorpha</taxon>
        <taxon>Tetractinellida</taxon>
        <taxon>Astrophorina</taxon>
        <taxon>Geodiidae</taxon>
        <taxon>Geodia</taxon>
    </lineage>
</organism>
<sequence>MSVAQQLKDLRSDVRTLLDYAQALKAENERLRGAFRGSFVFLRNKEQEKVFRAVTEVGAAFPKLKTVPDISLTHSKATSHHLPNASEGFTEEAAGLLNGENEAGREVGNDEAHNEGSILKPQLFTTSDLADALLEHNKLLGRLRQYTISSSNTSIPTSSSPNIGEHDLTGAGVVGFREQQNMNVSSVFCGIIIAGYRLLSSVYRILPFMSVGQMKVALKSTEITSISSHCRCVQ</sequence>
<evidence type="ECO:0000313" key="1">
    <source>
        <dbReference type="EMBL" id="CAI8052625.1"/>
    </source>
</evidence>
<name>A0AA35TQK3_GEOBA</name>
<dbReference type="Proteomes" id="UP001174909">
    <property type="component" value="Unassembled WGS sequence"/>
</dbReference>
<protein>
    <submittedName>
        <fullName evidence="1">Uncharacterized protein</fullName>
    </submittedName>
</protein>
<dbReference type="AlphaFoldDB" id="A0AA35TQK3"/>
<accession>A0AA35TQK3</accession>
<comment type="caution">
    <text evidence="1">The sequence shown here is derived from an EMBL/GenBank/DDBJ whole genome shotgun (WGS) entry which is preliminary data.</text>
</comment>
<proteinExistence type="predicted"/>
<evidence type="ECO:0000313" key="2">
    <source>
        <dbReference type="Proteomes" id="UP001174909"/>
    </source>
</evidence>